<reference evidence="21 22" key="1">
    <citation type="submission" date="2018-08" db="EMBL/GenBank/DDBJ databases">
        <title>Sequencing the genomes of 1000 actinobacteria strains.</title>
        <authorList>
            <person name="Klenk H.-P."/>
        </authorList>
    </citation>
    <scope>NUCLEOTIDE SEQUENCE [LARGE SCALE GENOMIC DNA]</scope>
    <source>
        <strain evidence="21 22">DSM 44099</strain>
    </source>
</reference>
<evidence type="ECO:0000256" key="2">
    <source>
        <dbReference type="ARBA" id="ARBA00007650"/>
    </source>
</evidence>
<gene>
    <name evidence="15" type="primary">secA</name>
    <name evidence="21" type="ORF">DFJ67_0983</name>
</gene>
<dbReference type="PRINTS" id="PR00906">
    <property type="entry name" value="SECA"/>
</dbReference>
<dbReference type="GO" id="GO:0043952">
    <property type="term" value="P:protein transport by the Sec complex"/>
    <property type="evidence" value="ECO:0007669"/>
    <property type="project" value="UniProtKB-ARBA"/>
</dbReference>
<dbReference type="SUPFAM" id="SSF52540">
    <property type="entry name" value="P-loop containing nucleoside triphosphate hydrolases"/>
    <property type="match status" value="2"/>
</dbReference>
<dbReference type="Pfam" id="PF07517">
    <property type="entry name" value="SecA_DEAD"/>
    <property type="match status" value="1"/>
</dbReference>
<dbReference type="GO" id="GO:0065002">
    <property type="term" value="P:intracellular protein transmembrane transport"/>
    <property type="evidence" value="ECO:0007669"/>
    <property type="project" value="UniProtKB-UniRule"/>
</dbReference>
<dbReference type="GO" id="GO:0005829">
    <property type="term" value="C:cytosol"/>
    <property type="evidence" value="ECO:0007669"/>
    <property type="project" value="TreeGrafter"/>
</dbReference>
<dbReference type="GO" id="GO:0046872">
    <property type="term" value="F:metal ion binding"/>
    <property type="evidence" value="ECO:0007669"/>
    <property type="project" value="UniProtKB-KW"/>
</dbReference>
<feature type="binding site" evidence="15">
    <location>
        <position position="496"/>
    </location>
    <ligand>
        <name>ATP</name>
        <dbReference type="ChEBI" id="CHEBI:30616"/>
    </ligand>
</feature>
<dbReference type="SUPFAM" id="SSF81767">
    <property type="entry name" value="Pre-protein crosslinking domain of SecA"/>
    <property type="match status" value="1"/>
</dbReference>
<dbReference type="InterPro" id="IPR011116">
    <property type="entry name" value="SecA_Wing/Scaffold"/>
</dbReference>
<feature type="domain" description="SecA family profile" evidence="20">
    <location>
        <begin position="1"/>
        <end position="618"/>
    </location>
</feature>
<name>A0A3D9ZCP1_9ACTN</name>
<comment type="subunit">
    <text evidence="15">Monomer and homodimer. Part of the essential Sec protein translocation apparatus which comprises SecA, SecYEG and auxiliary proteins SecDF. Other proteins may also be involved.</text>
</comment>
<evidence type="ECO:0000256" key="5">
    <source>
        <dbReference type="ARBA" id="ARBA00022490"/>
    </source>
</evidence>
<evidence type="ECO:0000256" key="13">
    <source>
        <dbReference type="ARBA" id="ARBA00023136"/>
    </source>
</evidence>
<keyword evidence="22" id="KW-1185">Reference proteome</keyword>
<dbReference type="OrthoDB" id="9805579at2"/>
<dbReference type="PROSITE" id="PS01312">
    <property type="entry name" value="SECA"/>
    <property type="match status" value="1"/>
</dbReference>
<evidence type="ECO:0000256" key="3">
    <source>
        <dbReference type="ARBA" id="ARBA00022448"/>
    </source>
</evidence>
<feature type="region of interest" description="Disordered" evidence="17">
    <location>
        <begin position="838"/>
        <end position="857"/>
    </location>
</feature>
<dbReference type="PROSITE" id="PS51192">
    <property type="entry name" value="HELICASE_ATP_BIND_1"/>
    <property type="match status" value="1"/>
</dbReference>
<feature type="domain" description="Helicase ATP-binding" evidence="18">
    <location>
        <begin position="87"/>
        <end position="225"/>
    </location>
</feature>
<evidence type="ECO:0000256" key="11">
    <source>
        <dbReference type="ARBA" id="ARBA00022967"/>
    </source>
</evidence>
<dbReference type="SUPFAM" id="SSF81886">
    <property type="entry name" value="Helical scaffold and wing domains of SecA"/>
    <property type="match status" value="1"/>
</dbReference>
<dbReference type="InterPro" id="IPR027417">
    <property type="entry name" value="P-loop_NTPase"/>
</dbReference>
<dbReference type="Gene3D" id="3.90.1440.10">
    <property type="entry name" value="SecA, preprotein cross-linking domain"/>
    <property type="match status" value="1"/>
</dbReference>
<dbReference type="SMART" id="SM00958">
    <property type="entry name" value="SecA_PP_bind"/>
    <property type="match status" value="1"/>
</dbReference>
<comment type="similarity">
    <text evidence="2 15 16">Belongs to the SecA family.</text>
</comment>
<dbReference type="InterPro" id="IPR001650">
    <property type="entry name" value="Helicase_C-like"/>
</dbReference>
<keyword evidence="6" id="KW-0479">Metal-binding</keyword>
<dbReference type="CDD" id="cd18803">
    <property type="entry name" value="SF2_C_secA"/>
    <property type="match status" value="1"/>
</dbReference>
<dbReference type="PANTHER" id="PTHR30612:SF0">
    <property type="entry name" value="CHLOROPLAST PROTEIN-TRANSPORTING ATPASE"/>
    <property type="match status" value="1"/>
</dbReference>
<dbReference type="PROSITE" id="PS51196">
    <property type="entry name" value="SECA_MOTOR_DEAD"/>
    <property type="match status" value="1"/>
</dbReference>
<comment type="catalytic activity">
    <reaction evidence="14 15">
        <text>ATP + H2O + cellular proteinSide 1 = ADP + phosphate + cellular proteinSide 2.</text>
        <dbReference type="EC" id="7.4.2.8"/>
    </reaction>
</comment>
<dbReference type="RefSeq" id="WP_116066784.1">
    <property type="nucleotide sequence ID" value="NZ_BONB01000018.1"/>
</dbReference>
<keyword evidence="5 15" id="KW-0963">Cytoplasm</keyword>
<dbReference type="Pfam" id="PF02810">
    <property type="entry name" value="SEC-C"/>
    <property type="match status" value="1"/>
</dbReference>
<evidence type="ECO:0000313" key="21">
    <source>
        <dbReference type="EMBL" id="REF95035.1"/>
    </source>
</evidence>
<dbReference type="EMBL" id="QUMQ01000001">
    <property type="protein sequence ID" value="REF95035.1"/>
    <property type="molecule type" value="Genomic_DNA"/>
</dbReference>
<keyword evidence="7 15" id="KW-0547">Nucleotide-binding</keyword>
<dbReference type="InterPro" id="IPR004027">
    <property type="entry name" value="SEC_C_motif"/>
</dbReference>
<keyword evidence="9 15" id="KW-0067">ATP-binding</keyword>
<dbReference type="CDD" id="cd17928">
    <property type="entry name" value="DEXDc_SecA"/>
    <property type="match status" value="1"/>
</dbReference>
<dbReference type="GO" id="GO:0005524">
    <property type="term" value="F:ATP binding"/>
    <property type="evidence" value="ECO:0007669"/>
    <property type="project" value="UniProtKB-UniRule"/>
</dbReference>
<dbReference type="GO" id="GO:0017038">
    <property type="term" value="P:protein import"/>
    <property type="evidence" value="ECO:0007669"/>
    <property type="project" value="InterPro"/>
</dbReference>
<proteinExistence type="inferred from homology"/>
<dbReference type="FunFam" id="3.40.50.300:FF:000113">
    <property type="entry name" value="Preprotein translocase subunit SecA"/>
    <property type="match status" value="1"/>
</dbReference>
<dbReference type="InterPro" id="IPR014018">
    <property type="entry name" value="SecA_motor_DEAD"/>
</dbReference>
<dbReference type="EC" id="7.4.2.8" evidence="15"/>
<evidence type="ECO:0000256" key="7">
    <source>
        <dbReference type="ARBA" id="ARBA00022741"/>
    </source>
</evidence>
<keyword evidence="10 15" id="KW-0653">Protein transport</keyword>
<comment type="function">
    <text evidence="15">Part of the Sec protein translocase complex. Interacts with the SecYEG preprotein conducting channel. Has a central role in coupling the hydrolysis of ATP to the transfer of proteins into and across the cell membrane, serving as an ATP-driven molecular motor driving the stepwise translocation of polypeptide chains across the membrane.</text>
</comment>
<dbReference type="GO" id="GO:0031522">
    <property type="term" value="C:cell envelope Sec protein transport complex"/>
    <property type="evidence" value="ECO:0007669"/>
    <property type="project" value="TreeGrafter"/>
</dbReference>
<dbReference type="InterPro" id="IPR044722">
    <property type="entry name" value="SecA_SF2_C"/>
</dbReference>
<comment type="caution">
    <text evidence="21">The sequence shown here is derived from an EMBL/GenBank/DDBJ whole genome shotgun (WGS) entry which is preliminary data.</text>
</comment>
<feature type="binding site" evidence="15">
    <location>
        <position position="85"/>
    </location>
    <ligand>
        <name>ATP</name>
        <dbReference type="ChEBI" id="CHEBI:30616"/>
    </ligand>
</feature>
<keyword evidence="8" id="KW-0862">Zinc</keyword>
<dbReference type="InterPro" id="IPR011115">
    <property type="entry name" value="SecA_DEAD"/>
</dbReference>
<dbReference type="Gene3D" id="3.10.450.50">
    <property type="match status" value="1"/>
</dbReference>
<dbReference type="GO" id="GO:0005886">
    <property type="term" value="C:plasma membrane"/>
    <property type="evidence" value="ECO:0007669"/>
    <property type="project" value="UniProtKB-SubCell"/>
</dbReference>
<evidence type="ECO:0000313" key="22">
    <source>
        <dbReference type="Proteomes" id="UP000256913"/>
    </source>
</evidence>
<evidence type="ECO:0000256" key="4">
    <source>
        <dbReference type="ARBA" id="ARBA00022475"/>
    </source>
</evidence>
<evidence type="ECO:0000259" key="19">
    <source>
        <dbReference type="PROSITE" id="PS51194"/>
    </source>
</evidence>
<evidence type="ECO:0000256" key="12">
    <source>
        <dbReference type="ARBA" id="ARBA00023010"/>
    </source>
</evidence>
<evidence type="ECO:0000256" key="6">
    <source>
        <dbReference type="ARBA" id="ARBA00022723"/>
    </source>
</evidence>
<keyword evidence="4 15" id="KW-1003">Cell membrane</keyword>
<dbReference type="FunFam" id="1.10.3060.10:FF:000002">
    <property type="entry name" value="Preprotein translocase subunit SecA"/>
    <property type="match status" value="1"/>
</dbReference>
<dbReference type="Pfam" id="PF07516">
    <property type="entry name" value="SecA_SW"/>
    <property type="match status" value="1"/>
</dbReference>
<dbReference type="InterPro" id="IPR036670">
    <property type="entry name" value="SecA_X-link_sf"/>
</dbReference>
<evidence type="ECO:0000256" key="15">
    <source>
        <dbReference type="HAMAP-Rule" id="MF_01382"/>
    </source>
</evidence>
<evidence type="ECO:0000256" key="1">
    <source>
        <dbReference type="ARBA" id="ARBA00001947"/>
    </source>
</evidence>
<dbReference type="NCBIfam" id="TIGR00963">
    <property type="entry name" value="secA"/>
    <property type="match status" value="1"/>
</dbReference>
<keyword evidence="11 15" id="KW-1278">Translocase</keyword>
<dbReference type="PROSITE" id="PS51194">
    <property type="entry name" value="HELICASE_CTER"/>
    <property type="match status" value="1"/>
</dbReference>
<evidence type="ECO:0000256" key="10">
    <source>
        <dbReference type="ARBA" id="ARBA00022927"/>
    </source>
</evidence>
<dbReference type="InterPro" id="IPR011130">
    <property type="entry name" value="SecA_preprotein_X-link_dom"/>
</dbReference>
<dbReference type="InterPro" id="IPR036266">
    <property type="entry name" value="SecA_Wing/Scaffold_sf"/>
</dbReference>
<feature type="binding site" evidence="15">
    <location>
        <begin position="103"/>
        <end position="107"/>
    </location>
    <ligand>
        <name>ATP</name>
        <dbReference type="ChEBI" id="CHEBI:30616"/>
    </ligand>
</feature>
<feature type="domain" description="Helicase C-terminal" evidence="19">
    <location>
        <begin position="418"/>
        <end position="623"/>
    </location>
</feature>
<dbReference type="FunFam" id="3.40.50.300:FF:000334">
    <property type="entry name" value="Protein translocase subunit SecA"/>
    <property type="match status" value="1"/>
</dbReference>
<dbReference type="Gene3D" id="3.40.50.300">
    <property type="entry name" value="P-loop containing nucleotide triphosphate hydrolases"/>
    <property type="match status" value="2"/>
</dbReference>
<dbReference type="Proteomes" id="UP000256913">
    <property type="component" value="Unassembled WGS sequence"/>
</dbReference>
<dbReference type="NCBIfam" id="NF009538">
    <property type="entry name" value="PRK12904.1"/>
    <property type="match status" value="1"/>
</dbReference>
<dbReference type="GO" id="GO:0006605">
    <property type="term" value="P:protein targeting"/>
    <property type="evidence" value="ECO:0007669"/>
    <property type="project" value="UniProtKB-UniRule"/>
</dbReference>
<dbReference type="AlphaFoldDB" id="A0A3D9ZCP1"/>
<feature type="compositionally biased region" description="Low complexity" evidence="17">
    <location>
        <begin position="838"/>
        <end position="849"/>
    </location>
</feature>
<dbReference type="Pfam" id="PF21090">
    <property type="entry name" value="P-loop_SecA"/>
    <property type="match status" value="1"/>
</dbReference>
<evidence type="ECO:0000259" key="20">
    <source>
        <dbReference type="PROSITE" id="PS51196"/>
    </source>
</evidence>
<comment type="subcellular location">
    <subcellularLocation>
        <location evidence="15">Cell membrane</location>
        <topology evidence="15">Peripheral membrane protein</topology>
        <orientation evidence="15">Cytoplasmic side</orientation>
    </subcellularLocation>
    <subcellularLocation>
        <location evidence="15">Cytoplasm</location>
    </subcellularLocation>
    <text evidence="15">Distribution is 50-50.</text>
</comment>
<comment type="cofactor">
    <cofactor evidence="1">
        <name>Zn(2+)</name>
        <dbReference type="ChEBI" id="CHEBI:29105"/>
    </cofactor>
</comment>
<dbReference type="FunFam" id="3.90.1440.10:FF:000002">
    <property type="entry name" value="Protein translocase subunit SecA"/>
    <property type="match status" value="1"/>
</dbReference>
<evidence type="ECO:0000256" key="14">
    <source>
        <dbReference type="ARBA" id="ARBA00034006"/>
    </source>
</evidence>
<protein>
    <recommendedName>
        <fullName evidence="15 16">Protein translocase subunit SecA</fullName>
        <ecNumber evidence="15">7.4.2.8</ecNumber>
    </recommendedName>
</protein>
<dbReference type="PANTHER" id="PTHR30612">
    <property type="entry name" value="SECA INNER MEMBRANE COMPONENT OF SEC PROTEIN SECRETION SYSTEM"/>
    <property type="match status" value="1"/>
</dbReference>
<evidence type="ECO:0000259" key="18">
    <source>
        <dbReference type="PROSITE" id="PS51192"/>
    </source>
</evidence>
<sequence>MSILEKFLRAGEGRMLRRLKAIAAAINSIEDDYVNLTDEELRDLTFQYRERLAEGETLDDLLPEAFATAREAAARVLGQRAYDVQLMGGAALHFGNISEMKTGEGKTLTGVFPAYLNGLSGKGVHVITVNDYLAQRDAEWVGRVHQFLGLTVGVVLPNRPAVEHRAAYECDITYGTNNEFGFDYLRDNMAWSKDELVQRGHNFAIVDEVDSILIDEARTPLIISGPAEHSARWYTEFSGVVARLQVGKDGEGDYEVDYAKRTIAITERGVAKVEDRLGIDNLYESVNTPLVGYLNNAIKAKELYKRDKDYIVNDGEVLIVDEFTGRILHGRRYNEGMHQAIEAKEGVEIKQENQTLATITLQNYFRLYEKLAGMTGTAQTEAGEFNKVYNVGVVSIPTHRPMVRIDRPDVIYKTEKAKFNAVIEDIAERHALGQPILVGTVSVQNSEILSQLLRRRGITHSVLNAKYHAQEAEIIAQAGRRGAVTVATNMAGRGTDILLGGSADNLAAAELHQRGLDPVEHEDDYAKAFEEILPRWKQHCEAEADEVIEAGGLYVLGTERHESRRIDNQLRGRSGRQGDPGESRFYLSLQDELMRRFRAGAVEAVMERFNIPEDVPIESKMVTRQIRSAQAQIEGQNAEIRKNVLKYDEVLNRQRQVIYAERKRVLDGEDLHDQVRHMIDDTVEAYVQGATADGYAEDWDLDQLWSSLKQLYPVGVTVEDVEDEAGGERNSIDADFLLARMKDDAHNAYDTREEELGVEATRQLERMVLLQVIDRKWREHLYEMDYLQEGISLRAYAQRDPVVEYQREGFEMFATMMDGIKEETVGFLYNLEVQVEETPTPEAAAEPAARGGLPMPDDATIEIKAKGLGRSSRPQGLQYSAPTIDGAAGGGGVAVQQVQPQPPMQHAPALGVGGPAPAGDGDRPRPTPGRRPSPGKAAAPSNGPSRNAPCPCGSGKKYKRCHGSPTGN</sequence>
<feature type="compositionally biased region" description="Polar residues" evidence="17">
    <location>
        <begin position="872"/>
        <end position="881"/>
    </location>
</feature>
<feature type="region of interest" description="Disordered" evidence="17">
    <location>
        <begin position="867"/>
        <end position="968"/>
    </location>
</feature>
<evidence type="ECO:0000256" key="16">
    <source>
        <dbReference type="RuleBase" id="RU003874"/>
    </source>
</evidence>
<accession>A0A3D9ZCP1</accession>
<dbReference type="InterPro" id="IPR000185">
    <property type="entry name" value="SecA"/>
</dbReference>
<organism evidence="21 22">
    <name type="scientific">Asanoa ferruginea</name>
    <dbReference type="NCBI Taxonomy" id="53367"/>
    <lineage>
        <taxon>Bacteria</taxon>
        <taxon>Bacillati</taxon>
        <taxon>Actinomycetota</taxon>
        <taxon>Actinomycetes</taxon>
        <taxon>Micromonosporales</taxon>
        <taxon>Micromonosporaceae</taxon>
        <taxon>Asanoa</taxon>
    </lineage>
</organism>
<evidence type="ECO:0000256" key="17">
    <source>
        <dbReference type="SAM" id="MobiDB-lite"/>
    </source>
</evidence>
<dbReference type="HAMAP" id="MF_01382">
    <property type="entry name" value="SecA"/>
    <property type="match status" value="1"/>
</dbReference>
<evidence type="ECO:0000256" key="9">
    <source>
        <dbReference type="ARBA" id="ARBA00022840"/>
    </source>
</evidence>
<dbReference type="SMART" id="SM00957">
    <property type="entry name" value="SecA_DEAD"/>
    <property type="match status" value="1"/>
</dbReference>
<keyword evidence="12 15" id="KW-0811">Translocation</keyword>
<dbReference type="InterPro" id="IPR020937">
    <property type="entry name" value="SecA_CS"/>
</dbReference>
<dbReference type="Gene3D" id="1.10.3060.10">
    <property type="entry name" value="Helical scaffold and wing domains of SecA"/>
    <property type="match status" value="1"/>
</dbReference>
<keyword evidence="13 15" id="KW-0472">Membrane</keyword>
<dbReference type="InterPro" id="IPR014001">
    <property type="entry name" value="Helicase_ATP-bd"/>
</dbReference>
<evidence type="ECO:0000256" key="8">
    <source>
        <dbReference type="ARBA" id="ARBA00022833"/>
    </source>
</evidence>
<dbReference type="Pfam" id="PF01043">
    <property type="entry name" value="SecA_PP_bind"/>
    <property type="match status" value="1"/>
</dbReference>
<dbReference type="GO" id="GO:0008564">
    <property type="term" value="F:protein-exporting ATPase activity"/>
    <property type="evidence" value="ECO:0007669"/>
    <property type="project" value="UniProtKB-EC"/>
</dbReference>
<keyword evidence="3 15" id="KW-0813">Transport</keyword>